<evidence type="ECO:0000313" key="1">
    <source>
        <dbReference type="EMBL" id="AOQ27365.1"/>
    </source>
</evidence>
<reference evidence="1" key="1">
    <citation type="submission" date="2017-02" db="EMBL/GenBank/DDBJ databases">
        <title>Complete genome sequence of two Escherichia coli phages, vB_EcoM_ ESCO5 and vB_EcoM_ESCO13, which are related to phAPEC8.</title>
        <authorList>
            <person name="Trotereau A."/>
            <person name="Gonnet M."/>
            <person name="Viardot A."/>
            <person name="Lalmanach A.-C."/>
            <person name="Guabiraba R."/>
            <person name="Chanteloup N."/>
            <person name="Schouler C."/>
        </authorList>
    </citation>
    <scope>NUCLEOTIDE SEQUENCE [LARGE SCALE GENOMIC DNA]</scope>
</reference>
<sequence>MRETIVDVVINGQRYVPVVDKAEPDALDVVFEDDDLGTVTVREYFRRLLSTLWEEEDSFSGKRPFGNSCWQFDLIIGLIDAGYLEGKVYRDEDGGIEDTDYDREEADKLIQGLIARMCLG</sequence>
<organism evidence="1 2">
    <name type="scientific">Escherichia phage ESCO13</name>
    <dbReference type="NCBI Taxonomy" id="1881104"/>
    <lineage>
        <taxon>Viruses</taxon>
        <taxon>Duplodnaviria</taxon>
        <taxon>Heunggongvirae</taxon>
        <taxon>Uroviricota</taxon>
        <taxon>Caudoviricetes</taxon>
        <taxon>Stephanstirmvirinae</taxon>
        <taxon>Phapecoctavirus</taxon>
        <taxon>Phapecoctavirus ESCO13</taxon>
    </lineage>
</organism>
<proteinExistence type="predicted"/>
<dbReference type="EMBL" id="KX552041">
    <property type="protein sequence ID" value="AOQ27365.1"/>
    <property type="molecule type" value="Genomic_DNA"/>
</dbReference>
<keyword evidence="2" id="KW-1185">Reference proteome</keyword>
<accession>A0A1D7XFL5</accession>
<dbReference type="Proteomes" id="UP000225358">
    <property type="component" value="Segment"/>
</dbReference>
<name>A0A1D7XFL5_9CAUD</name>
<protein>
    <submittedName>
        <fullName evidence="1">Uncharacterized protein</fullName>
    </submittedName>
</protein>
<gene>
    <name evidence="1" type="ORF">ESCO13_00238</name>
</gene>
<evidence type="ECO:0000313" key="2">
    <source>
        <dbReference type="Proteomes" id="UP000225358"/>
    </source>
</evidence>